<organism evidence="3 4">
    <name type="scientific">Paraconiothyrium brasiliense</name>
    <dbReference type="NCBI Taxonomy" id="300254"/>
    <lineage>
        <taxon>Eukaryota</taxon>
        <taxon>Fungi</taxon>
        <taxon>Dikarya</taxon>
        <taxon>Ascomycota</taxon>
        <taxon>Pezizomycotina</taxon>
        <taxon>Dothideomycetes</taxon>
        <taxon>Pleosporomycetidae</taxon>
        <taxon>Pleosporales</taxon>
        <taxon>Massarineae</taxon>
        <taxon>Didymosphaeriaceae</taxon>
        <taxon>Paraconiothyrium</taxon>
    </lineage>
</organism>
<dbReference type="InterPro" id="IPR027417">
    <property type="entry name" value="P-loop_NTPase"/>
</dbReference>
<dbReference type="Pfam" id="PF24883">
    <property type="entry name" value="NPHP3_N"/>
    <property type="match status" value="1"/>
</dbReference>
<reference evidence="3 4" key="1">
    <citation type="submission" date="2024-02" db="EMBL/GenBank/DDBJ databases">
        <title>De novo assembly and annotation of 12 fungi associated with fruit tree decline syndrome in Ontario, Canada.</title>
        <authorList>
            <person name="Sulman M."/>
            <person name="Ellouze W."/>
            <person name="Ilyukhin E."/>
        </authorList>
    </citation>
    <scope>NUCLEOTIDE SEQUENCE [LARGE SCALE GENOMIC DNA]</scope>
    <source>
        <strain evidence="3 4">M42-189</strain>
    </source>
</reference>
<dbReference type="Gene3D" id="3.40.50.300">
    <property type="entry name" value="P-loop containing nucleotide triphosphate hydrolases"/>
    <property type="match status" value="1"/>
</dbReference>
<dbReference type="Proteomes" id="UP001521785">
    <property type="component" value="Unassembled WGS sequence"/>
</dbReference>
<dbReference type="EMBL" id="JAKJXO020000001">
    <property type="protein sequence ID" value="KAL1613149.1"/>
    <property type="molecule type" value="Genomic_DNA"/>
</dbReference>
<dbReference type="InterPro" id="IPR007111">
    <property type="entry name" value="NACHT_NTPase"/>
</dbReference>
<evidence type="ECO:0000313" key="3">
    <source>
        <dbReference type="EMBL" id="KAL1613149.1"/>
    </source>
</evidence>
<gene>
    <name evidence="3" type="ORF">SLS60_001381</name>
</gene>
<keyword evidence="4" id="KW-1185">Reference proteome</keyword>
<accession>A0ABR3S904</accession>
<name>A0ABR3S904_9PLEO</name>
<feature type="domain" description="NACHT" evidence="2">
    <location>
        <begin position="277"/>
        <end position="430"/>
    </location>
</feature>
<dbReference type="SUPFAM" id="SSF52540">
    <property type="entry name" value="P-loop containing nucleoside triphosphate hydrolases"/>
    <property type="match status" value="1"/>
</dbReference>
<dbReference type="Pfam" id="PF25053">
    <property type="entry name" value="DUF7791"/>
    <property type="match status" value="1"/>
</dbReference>
<sequence length="861" mass="98498">MEPLSALGLASSVIQIVDFSGRLLAKSREIYTSAEGTIEEHGLLEESANNLAELSVALSAPLHGIEKQRLQSRQKVHAADRQLLRLCTDCKNVTTRLLAELDRLKSKGPHGKLKSVQQALRHMGSQSEILNLKGKLDDIRKQVDTALDHLDDSRRDGVSAASVFLNDAGASSYQDNERWKLDLLDALQIHNWHPKNEKDVADFSHQLHASIEVDMEARFCKLVLARLYFADLPDRITHIPEAHEQTFGWLFSETAPFKDAPRWDSFATWLGKADQGSLYWITGKPGSGKSTLMKFLFHEARTDSLLHRWSDGQDLAQAGFFFWNSGTVMQMSRRGLFMSLLHQLLASRSSLVRQLFSHRWDQFIGFGGGRQPFTWIELREAFEQLISQPVKFFLVIDGLDEFNGDHRELVQLILDAAKRSNVKLCVASRPWVVFEDAFQSRPSLLLERLTHDDIHRYVTSKFEEDKSYARLRRREPDAASQLVVNVVNKATGVFLWVYLVVKSLLEGLSYADHMVDLQARLDTLPPDLESLFEKMLNRLDPAYFKRACRLFRLILLHDQPHLLALHFADEDNPSVAMNAEIKPLHEIELLDRLDEMERRIVAHCKCFLDVHDYWGNPNKVANSKYSERDSKLRYLTEPLTGIHVRLIHRTAKDFLQSEPIWNMIFEATGQDEFDPEERWANAYLWILKISSRSATFVEGVWDALTWCLEYALRLEQRRHSVQKDYLNEVGRVAMIVRHQYQTSGNKVDPFFHIGRRVIISSFLTIAAYFYMDQYVGIRSSTSTLEEIQNAQDCLNGGKETEATLPYLVLSLDIMVGFTFQYDDTTAYVCSLDLSISSTIVSMNSAPTTFGTKVSKVETSYV</sequence>
<dbReference type="InterPro" id="IPR056693">
    <property type="entry name" value="DUF7791"/>
</dbReference>
<keyword evidence="1" id="KW-0677">Repeat</keyword>
<dbReference type="PROSITE" id="PS50837">
    <property type="entry name" value="NACHT"/>
    <property type="match status" value="1"/>
</dbReference>
<protein>
    <recommendedName>
        <fullName evidence="2">NACHT domain-containing protein</fullName>
    </recommendedName>
</protein>
<evidence type="ECO:0000259" key="2">
    <source>
        <dbReference type="PROSITE" id="PS50837"/>
    </source>
</evidence>
<dbReference type="PANTHER" id="PTHR10039">
    <property type="entry name" value="AMELOGENIN"/>
    <property type="match status" value="1"/>
</dbReference>
<evidence type="ECO:0000256" key="1">
    <source>
        <dbReference type="ARBA" id="ARBA00022737"/>
    </source>
</evidence>
<dbReference type="InterPro" id="IPR056884">
    <property type="entry name" value="NPHP3-like_N"/>
</dbReference>
<dbReference type="PANTHER" id="PTHR10039:SF5">
    <property type="entry name" value="NACHT DOMAIN-CONTAINING PROTEIN"/>
    <property type="match status" value="1"/>
</dbReference>
<comment type="caution">
    <text evidence="3">The sequence shown here is derived from an EMBL/GenBank/DDBJ whole genome shotgun (WGS) entry which is preliminary data.</text>
</comment>
<evidence type="ECO:0000313" key="4">
    <source>
        <dbReference type="Proteomes" id="UP001521785"/>
    </source>
</evidence>
<proteinExistence type="predicted"/>